<protein>
    <submittedName>
        <fullName evidence="5">Related to ASG1 - activator of stress genes</fullName>
    </submittedName>
</protein>
<keyword evidence="2" id="KW-0539">Nucleus</keyword>
<organism evidence="5 6">
    <name type="scientific">Melanopsichium pennsylvanicum</name>
    <dbReference type="NCBI Taxonomy" id="63383"/>
    <lineage>
        <taxon>Eukaryota</taxon>
        <taxon>Fungi</taxon>
        <taxon>Dikarya</taxon>
        <taxon>Basidiomycota</taxon>
        <taxon>Ustilaginomycotina</taxon>
        <taxon>Ustilaginomycetes</taxon>
        <taxon>Ustilaginales</taxon>
        <taxon>Ustilaginaceae</taxon>
        <taxon>Melanopsichium</taxon>
    </lineage>
</organism>
<dbReference type="InterPro" id="IPR050613">
    <property type="entry name" value="Sec_Metabolite_Reg"/>
</dbReference>
<feature type="compositionally biased region" description="Basic residues" evidence="3">
    <location>
        <begin position="48"/>
        <end position="66"/>
    </location>
</feature>
<dbReference type="CDD" id="cd00067">
    <property type="entry name" value="GAL4"/>
    <property type="match status" value="1"/>
</dbReference>
<gene>
    <name evidence="5" type="ORF">MEPE_04845</name>
</gene>
<evidence type="ECO:0000256" key="1">
    <source>
        <dbReference type="ARBA" id="ARBA00004123"/>
    </source>
</evidence>
<dbReference type="SMART" id="SM00066">
    <property type="entry name" value="GAL4"/>
    <property type="match status" value="1"/>
</dbReference>
<dbReference type="Pfam" id="PF00172">
    <property type="entry name" value="Zn_clus"/>
    <property type="match status" value="1"/>
</dbReference>
<accession>A0AAJ4XQK6</accession>
<dbReference type="AlphaFoldDB" id="A0AAJ4XQK6"/>
<comment type="caution">
    <text evidence="5">The sequence shown here is derived from an EMBL/GenBank/DDBJ whole genome shotgun (WGS) entry which is preliminary data.</text>
</comment>
<dbReference type="SUPFAM" id="SSF57701">
    <property type="entry name" value="Zn2/Cys6 DNA-binding domain"/>
    <property type="match status" value="1"/>
</dbReference>
<dbReference type="InterPro" id="IPR001138">
    <property type="entry name" value="Zn2Cys6_DnaBD"/>
</dbReference>
<reference evidence="5" key="1">
    <citation type="submission" date="2023-10" db="EMBL/GenBank/DDBJ databases">
        <authorList>
            <person name="Guldener U."/>
        </authorList>
    </citation>
    <scope>NUCLEOTIDE SEQUENCE</scope>
    <source>
        <strain evidence="5">Mp4</strain>
    </source>
</reference>
<dbReference type="Gene3D" id="4.10.240.10">
    <property type="entry name" value="Zn(2)-C6 fungal-type DNA-binding domain"/>
    <property type="match status" value="1"/>
</dbReference>
<dbReference type="PROSITE" id="PS50048">
    <property type="entry name" value="ZN2_CY6_FUNGAL_2"/>
    <property type="match status" value="1"/>
</dbReference>
<keyword evidence="6" id="KW-1185">Reference proteome</keyword>
<dbReference type="EMBL" id="OAPG01000013">
    <property type="protein sequence ID" value="SNX86136.1"/>
    <property type="molecule type" value="Genomic_DNA"/>
</dbReference>
<feature type="region of interest" description="Disordered" evidence="3">
    <location>
        <begin position="41"/>
        <end position="81"/>
    </location>
</feature>
<evidence type="ECO:0000313" key="5">
    <source>
        <dbReference type="EMBL" id="SNX86136.1"/>
    </source>
</evidence>
<proteinExistence type="predicted"/>
<feature type="compositionally biased region" description="Polar residues" evidence="3">
    <location>
        <begin position="151"/>
        <end position="167"/>
    </location>
</feature>
<feature type="region of interest" description="Disordered" evidence="3">
    <location>
        <begin position="151"/>
        <end position="189"/>
    </location>
</feature>
<dbReference type="CDD" id="cd12148">
    <property type="entry name" value="fungal_TF_MHR"/>
    <property type="match status" value="1"/>
</dbReference>
<dbReference type="PROSITE" id="PS00463">
    <property type="entry name" value="ZN2_CY6_FUNGAL_1"/>
    <property type="match status" value="1"/>
</dbReference>
<evidence type="ECO:0000256" key="3">
    <source>
        <dbReference type="SAM" id="MobiDB-lite"/>
    </source>
</evidence>
<feature type="domain" description="Zn(2)-C6 fungal-type" evidence="4">
    <location>
        <begin position="16"/>
        <end position="47"/>
    </location>
</feature>
<sequence length="902" mass="101164">MMIVTTAEKSRSMNRSCIQCRVRKIKCDRLDPCAQCTSKGAADECKRELRKKRAKNKRPFPKRKSRASQAAQSGSYLPPNAIDVSHIPSNINSGSGAAASMLSWAERPMISISHHSDTSYTPPSSGKAVTPNTSSSANDFAFFSAQSKDTNTFPGQASSSNDPQQYDTESDSDDGSSDDSDDFDSDGALQPDDRIQMLEANQLMQCQTAPLFRCPFALKDVYAEWRAMSIDKRRVFVQDIRDALPSPSQTLYLLHDVYVKRVHSVHGNVVHVPTVQVVLTELLTDPAFEQRDRYAFGYVTTALMVIFSALRFAPLDRTYTWARRGTASSGVEPLNQKEIRQRLKKIYSLVKRIQRFESTFVFGSIPELQTAVLMLACGKGSSSFLDSLADCAIRSAMRMRIHRLGSLEKVHSPKARSMQVITGEMAVRCWWALVRRDWRESNKHRAYRISPQQFNTRQPLNLFDDELLIVPCPRSHLRSTWTHVSYSFAAIDFAIMTRTLVDQVNMQSDLDQGPDSIHGWGLASVFGQRLSPTKRDSLDQMFQSVIAAFPAHYSLDARYDVIELVDVERWLLHQRLFYIFLTLHMPLVSEATRPHGSLMYMASHILDIQDKVADICTRIDNSYLNTLQTLRACLVLLMDLFFTDAPFYISGLSRLMTRRKITAALEKIPMDVLSSTTKLCVRLVQLLLALEERHHQSQLSPGINSLDASPVANDAMPRTVAEPVIDAAVLRNRWHTTCQSLDVLLNDGYWQSFRKNLVQLDHLIPDWLHRPLREEFSDNNGSQVSPMEEAQAQVAAVPQAGATMSPPQISCSSGIEPAFDVNTAEAVLGPLADVGAPLSFDSKLFEDVNVSSFGLPDGSSQMPLFDMDLIGHQDFEGYGNSSQSIDFAKMLMDWRVDIPVFS</sequence>
<dbReference type="GO" id="GO:0005634">
    <property type="term" value="C:nucleus"/>
    <property type="evidence" value="ECO:0007669"/>
    <property type="project" value="UniProtKB-SubCell"/>
</dbReference>
<comment type="subcellular location">
    <subcellularLocation>
        <location evidence="1">Nucleus</location>
    </subcellularLocation>
</comment>
<evidence type="ECO:0000256" key="2">
    <source>
        <dbReference type="ARBA" id="ARBA00023242"/>
    </source>
</evidence>
<name>A0AAJ4XQK6_9BASI</name>
<evidence type="ECO:0000259" key="4">
    <source>
        <dbReference type="PROSITE" id="PS50048"/>
    </source>
</evidence>
<dbReference type="Proteomes" id="UP001294444">
    <property type="component" value="Unassembled WGS sequence"/>
</dbReference>
<feature type="compositionally biased region" description="Acidic residues" evidence="3">
    <location>
        <begin position="168"/>
        <end position="185"/>
    </location>
</feature>
<evidence type="ECO:0000313" key="6">
    <source>
        <dbReference type="Proteomes" id="UP001294444"/>
    </source>
</evidence>
<dbReference type="InterPro" id="IPR036864">
    <property type="entry name" value="Zn2-C6_fun-type_DNA-bd_sf"/>
</dbReference>
<dbReference type="GO" id="GO:0008270">
    <property type="term" value="F:zinc ion binding"/>
    <property type="evidence" value="ECO:0007669"/>
    <property type="project" value="InterPro"/>
</dbReference>
<dbReference type="GO" id="GO:0000981">
    <property type="term" value="F:DNA-binding transcription factor activity, RNA polymerase II-specific"/>
    <property type="evidence" value="ECO:0007669"/>
    <property type="project" value="InterPro"/>
</dbReference>
<dbReference type="PANTHER" id="PTHR31001">
    <property type="entry name" value="UNCHARACTERIZED TRANSCRIPTIONAL REGULATORY PROTEIN"/>
    <property type="match status" value="1"/>
</dbReference>
<dbReference type="PANTHER" id="PTHR31001:SF89">
    <property type="entry name" value="ZN(2)-C6 FUNGAL-TYPE DOMAIN-CONTAINING PROTEIN"/>
    <property type="match status" value="1"/>
</dbReference>